<feature type="compositionally biased region" description="Acidic residues" evidence="1">
    <location>
        <begin position="160"/>
        <end position="170"/>
    </location>
</feature>
<gene>
    <name evidence="2" type="ORF">H4W30_002516</name>
</gene>
<name>A0ABR9L404_9PSEU</name>
<organism evidence="2 3">
    <name type="scientific">Amycolatopsis roodepoortensis</name>
    <dbReference type="NCBI Taxonomy" id="700274"/>
    <lineage>
        <taxon>Bacteria</taxon>
        <taxon>Bacillati</taxon>
        <taxon>Actinomycetota</taxon>
        <taxon>Actinomycetes</taxon>
        <taxon>Pseudonocardiales</taxon>
        <taxon>Pseudonocardiaceae</taxon>
        <taxon>Amycolatopsis</taxon>
    </lineage>
</organism>
<comment type="caution">
    <text evidence="2">The sequence shown here is derived from an EMBL/GenBank/DDBJ whole genome shotgun (WGS) entry which is preliminary data.</text>
</comment>
<dbReference type="RefSeq" id="WP_192742975.1">
    <property type="nucleotide sequence ID" value="NZ_JADBEJ010000004.1"/>
</dbReference>
<evidence type="ECO:0000256" key="1">
    <source>
        <dbReference type="SAM" id="MobiDB-lite"/>
    </source>
</evidence>
<protein>
    <submittedName>
        <fullName evidence="2">Uncharacterized protein</fullName>
    </submittedName>
</protein>
<sequence length="170" mass="19013">MSHDPASGKILQAAYKVDWRGYSMPPSEQWYRSDDVPEAFRILVAASNQKEGRDAYNRMLFAIGNNHAGCLYPAAVPAVPLLIRVVRELRDWPRWSALEILVECLTFGVDREEFIDPSGSTIRTKDAIVAAVRSAREDIQRLARDQVVAPTSTSAQDLLEQLDDEPLASE</sequence>
<dbReference type="Proteomes" id="UP000656548">
    <property type="component" value="Unassembled WGS sequence"/>
</dbReference>
<keyword evidence="3" id="KW-1185">Reference proteome</keyword>
<dbReference type="EMBL" id="JADBEJ010000004">
    <property type="protein sequence ID" value="MBE1575469.1"/>
    <property type="molecule type" value="Genomic_DNA"/>
</dbReference>
<reference evidence="2 3" key="1">
    <citation type="submission" date="2020-10" db="EMBL/GenBank/DDBJ databases">
        <title>Sequencing the genomes of 1000 actinobacteria strains.</title>
        <authorList>
            <person name="Klenk H.-P."/>
        </authorList>
    </citation>
    <scope>NUCLEOTIDE SEQUENCE [LARGE SCALE GENOMIC DNA]</scope>
    <source>
        <strain evidence="2 3">DSM 46661</strain>
    </source>
</reference>
<accession>A0ABR9L404</accession>
<evidence type="ECO:0000313" key="2">
    <source>
        <dbReference type="EMBL" id="MBE1575469.1"/>
    </source>
</evidence>
<proteinExistence type="predicted"/>
<evidence type="ECO:0000313" key="3">
    <source>
        <dbReference type="Proteomes" id="UP000656548"/>
    </source>
</evidence>
<feature type="region of interest" description="Disordered" evidence="1">
    <location>
        <begin position="150"/>
        <end position="170"/>
    </location>
</feature>